<sequence length="284" mass="32430">MALRLIFSNRLPSFTSKRMYQPFLHMRSLVKCNSSLYQSEDLRMNYYTFQHYSDGSYKLINLKTLYSNQTVRYYAKSRDKKKSDKGHKKKVQINEEVLAEVINVAAMHEQMQGAIEKLKNDFIKNLSLRSTSGSIETLPITFEGKEYVLQDLAQVVRKNPKTVVINMAAFPQAIPTVVQAIAKSGMNLNPQQDGTSLFIPIPKVTKEHRESLSKNAKALFIKCRDGIKDTQNKFIKTVKIKEKDGLSQDTANEISNYIIQVASEHISTAEKMLEAKQQELLNET</sequence>
<dbReference type="AlphaFoldDB" id="A0A1B6EVL2"/>
<dbReference type="InterPro" id="IPR036191">
    <property type="entry name" value="RRF_sf"/>
</dbReference>
<evidence type="ECO:0000256" key="1">
    <source>
        <dbReference type="ARBA" id="ARBA00005912"/>
    </source>
</evidence>
<protein>
    <recommendedName>
        <fullName evidence="2">Ribosome-recycling factor, mitochondrial</fullName>
    </recommendedName>
    <alternativeName>
        <fullName evidence="4">Ribosome-releasing factor, mitochondrial</fullName>
    </alternativeName>
</protein>
<accession>A0A1B6EVL2</accession>
<dbReference type="GO" id="GO:0043023">
    <property type="term" value="F:ribosomal large subunit binding"/>
    <property type="evidence" value="ECO:0007669"/>
    <property type="project" value="TreeGrafter"/>
</dbReference>
<dbReference type="PANTHER" id="PTHR20982">
    <property type="entry name" value="RIBOSOME RECYCLING FACTOR"/>
    <property type="match status" value="1"/>
</dbReference>
<evidence type="ECO:0000259" key="5">
    <source>
        <dbReference type="Pfam" id="PF01765"/>
    </source>
</evidence>
<evidence type="ECO:0000313" key="6">
    <source>
        <dbReference type="EMBL" id="JAS42015.1"/>
    </source>
</evidence>
<keyword evidence="3" id="KW-0648">Protein biosynthesis</keyword>
<dbReference type="Gene3D" id="1.10.132.20">
    <property type="entry name" value="Ribosome-recycling factor"/>
    <property type="match status" value="1"/>
</dbReference>
<dbReference type="FunFam" id="3.30.1360.40:FF:000001">
    <property type="entry name" value="Ribosome-recycling factor"/>
    <property type="match status" value="1"/>
</dbReference>
<dbReference type="SUPFAM" id="SSF55194">
    <property type="entry name" value="Ribosome recycling factor, RRF"/>
    <property type="match status" value="1"/>
</dbReference>
<organism evidence="6">
    <name type="scientific">Cuerna arida</name>
    <dbReference type="NCBI Taxonomy" id="1464854"/>
    <lineage>
        <taxon>Eukaryota</taxon>
        <taxon>Metazoa</taxon>
        <taxon>Ecdysozoa</taxon>
        <taxon>Arthropoda</taxon>
        <taxon>Hexapoda</taxon>
        <taxon>Insecta</taxon>
        <taxon>Pterygota</taxon>
        <taxon>Neoptera</taxon>
        <taxon>Paraneoptera</taxon>
        <taxon>Hemiptera</taxon>
        <taxon>Auchenorrhyncha</taxon>
        <taxon>Membracoidea</taxon>
        <taxon>Cicadellidae</taxon>
        <taxon>Cicadellinae</taxon>
        <taxon>Proconiini</taxon>
        <taxon>Cuerna</taxon>
    </lineage>
</organism>
<dbReference type="Gene3D" id="3.30.1360.40">
    <property type="match status" value="1"/>
</dbReference>
<evidence type="ECO:0000256" key="2">
    <source>
        <dbReference type="ARBA" id="ARBA00020581"/>
    </source>
</evidence>
<dbReference type="InterPro" id="IPR002661">
    <property type="entry name" value="Ribosome_recyc_fac"/>
</dbReference>
<feature type="domain" description="Ribosome recycling factor" evidence="5">
    <location>
        <begin position="118"/>
        <end position="281"/>
    </location>
</feature>
<dbReference type="Pfam" id="PF01765">
    <property type="entry name" value="RRF"/>
    <property type="match status" value="1"/>
</dbReference>
<reference evidence="6" key="1">
    <citation type="submission" date="2015-11" db="EMBL/GenBank/DDBJ databases">
        <title>De novo transcriptome assembly of four potential Pierce s Disease insect vectors from Arizona vineyards.</title>
        <authorList>
            <person name="Tassone E.E."/>
        </authorList>
    </citation>
    <scope>NUCLEOTIDE SEQUENCE</scope>
</reference>
<dbReference type="EMBL" id="GECZ01027754">
    <property type="protein sequence ID" value="JAS42015.1"/>
    <property type="molecule type" value="Transcribed_RNA"/>
</dbReference>
<evidence type="ECO:0000256" key="4">
    <source>
        <dbReference type="ARBA" id="ARBA00033107"/>
    </source>
</evidence>
<comment type="similarity">
    <text evidence="1">Belongs to the RRF family.</text>
</comment>
<evidence type="ECO:0000256" key="3">
    <source>
        <dbReference type="ARBA" id="ARBA00022917"/>
    </source>
</evidence>
<gene>
    <name evidence="6" type="ORF">g.14486</name>
</gene>
<dbReference type="GO" id="GO:0005739">
    <property type="term" value="C:mitochondrion"/>
    <property type="evidence" value="ECO:0007669"/>
    <property type="project" value="TreeGrafter"/>
</dbReference>
<dbReference type="GO" id="GO:0006412">
    <property type="term" value="P:translation"/>
    <property type="evidence" value="ECO:0007669"/>
    <property type="project" value="UniProtKB-KW"/>
</dbReference>
<dbReference type="InterPro" id="IPR023584">
    <property type="entry name" value="Ribosome_recyc_fac_dom"/>
</dbReference>
<name>A0A1B6EVL2_9HEMI</name>
<proteinExistence type="inferred from homology"/>
<dbReference type="PANTHER" id="PTHR20982:SF3">
    <property type="entry name" value="MITOCHONDRIAL RIBOSOME RECYCLING FACTOR PSEUDO 1"/>
    <property type="match status" value="1"/>
</dbReference>